<gene>
    <name evidence="2" type="ORF">HMPREF9195_00197</name>
</gene>
<dbReference type="Proteomes" id="UP000014634">
    <property type="component" value="Unassembled WGS sequence"/>
</dbReference>
<feature type="chain" id="PRO_5041683786" description="DUF5723 domain-containing protein" evidence="1">
    <location>
        <begin position="23"/>
        <end position="454"/>
    </location>
</feature>
<evidence type="ECO:0000313" key="2">
    <source>
        <dbReference type="EMBL" id="EPF29497.1"/>
    </source>
</evidence>
<sequence>MKKNSIVISILFCLCCAAALSAQEASDDFGFDSEEESSSAFSIDIGGKLSLGGSFYFNDFKTFKDVQPGSLVEGKLHVHATAPMTEAYFGVKLNGKTLAPLLGKTQTVFPEKPQIAPWIDEAYLKILFGSAVITGGIQKMNWGRAESLSVLDIVNPRDKTDLTLMYAPQEMKIARPLISAVVYLPYDLKLEGVYLPVFEGNRIVTGKTDRWYSQQFDRIVQTDPSFFTRPVKTNTLVYSQGGGRLTAAVGGKHDFGIQYFYGRLPELAFAAEPAGGGLSPVTFTGLYNPYHHIGIDYGVGLGSVSLSAELAANITSDLSGNNPSIYNPSLAWNIGAVYSAPLGFTVSLTATENIRLHHNRSAAQINDVEYGKKATDTKLAFSISQTLLRNSLEWKLGAIVGLEDADFCIMPGIHWQLATLLLDCNIGIFGGKKTGNLGQFSRNSFIRFTAAYEF</sequence>
<organism evidence="2 3">
    <name type="scientific">Treponema medium ATCC 700293</name>
    <dbReference type="NCBI Taxonomy" id="1125700"/>
    <lineage>
        <taxon>Bacteria</taxon>
        <taxon>Pseudomonadati</taxon>
        <taxon>Spirochaetota</taxon>
        <taxon>Spirochaetia</taxon>
        <taxon>Spirochaetales</taxon>
        <taxon>Treponemataceae</taxon>
        <taxon>Treponema</taxon>
    </lineage>
</organism>
<evidence type="ECO:0000256" key="1">
    <source>
        <dbReference type="SAM" id="SignalP"/>
    </source>
</evidence>
<evidence type="ECO:0008006" key="4">
    <source>
        <dbReference type="Google" id="ProtNLM"/>
    </source>
</evidence>
<protein>
    <recommendedName>
        <fullName evidence="4">DUF5723 domain-containing protein</fullName>
    </recommendedName>
</protein>
<evidence type="ECO:0000313" key="3">
    <source>
        <dbReference type="Proteomes" id="UP000014634"/>
    </source>
</evidence>
<proteinExistence type="predicted"/>
<dbReference type="RefSeq" id="WP_016522197.1">
    <property type="nucleotide sequence ID" value="NZ_KE332517.1"/>
</dbReference>
<reference evidence="2 3" key="1">
    <citation type="submission" date="2013-04" db="EMBL/GenBank/DDBJ databases">
        <title>The Genome Sequence of Treponema medium ATCC 700293.</title>
        <authorList>
            <consortium name="The Broad Institute Genomics Platform"/>
            <person name="Earl A."/>
            <person name="Ward D."/>
            <person name="Feldgarden M."/>
            <person name="Gevers D."/>
            <person name="Leonetti C."/>
            <person name="Blanton J.M."/>
            <person name="Dewhirst F.E."/>
            <person name="Izard J."/>
            <person name="Walker B."/>
            <person name="Young S."/>
            <person name="Zeng Q."/>
            <person name="Gargeya S."/>
            <person name="Fitzgerald M."/>
            <person name="Haas B."/>
            <person name="Abouelleil A."/>
            <person name="Allen A.W."/>
            <person name="Alvarado L."/>
            <person name="Arachchi H.M."/>
            <person name="Berlin A.M."/>
            <person name="Chapman S.B."/>
            <person name="Gainer-Dewar J."/>
            <person name="Goldberg J."/>
            <person name="Griggs A."/>
            <person name="Gujja S."/>
            <person name="Hansen M."/>
            <person name="Howarth C."/>
            <person name="Imamovic A."/>
            <person name="Ireland A."/>
            <person name="Larimer J."/>
            <person name="McCowan C."/>
            <person name="Murphy C."/>
            <person name="Pearson M."/>
            <person name="Poon T.W."/>
            <person name="Priest M."/>
            <person name="Roberts A."/>
            <person name="Saif S."/>
            <person name="Shea T."/>
            <person name="Sisk P."/>
            <person name="Sykes S."/>
            <person name="Wortman J."/>
            <person name="Nusbaum C."/>
            <person name="Birren B."/>
        </authorList>
    </citation>
    <scope>NUCLEOTIDE SEQUENCE [LARGE SCALE GENOMIC DNA]</scope>
    <source>
        <strain evidence="2 3">ATCC 700293</strain>
    </source>
</reference>
<comment type="caution">
    <text evidence="2">The sequence shown here is derived from an EMBL/GenBank/DDBJ whole genome shotgun (WGS) entry which is preliminary data.</text>
</comment>
<feature type="signal peptide" evidence="1">
    <location>
        <begin position="1"/>
        <end position="22"/>
    </location>
</feature>
<name>A0AA87TFG8_TREMD</name>
<dbReference type="AlphaFoldDB" id="A0AA87TFG8"/>
<dbReference type="EMBL" id="ATFE01000003">
    <property type="protein sequence ID" value="EPF29497.1"/>
    <property type="molecule type" value="Genomic_DNA"/>
</dbReference>
<keyword evidence="1" id="KW-0732">Signal</keyword>
<accession>A0AA87TFG8</accession>